<evidence type="ECO:0000256" key="1">
    <source>
        <dbReference type="SAM" id="MobiDB-lite"/>
    </source>
</evidence>
<evidence type="ECO:0000313" key="4">
    <source>
        <dbReference type="EMBL" id="GID76407.1"/>
    </source>
</evidence>
<dbReference type="InterPro" id="IPR052913">
    <property type="entry name" value="Glycopeptide_resist_protein"/>
</dbReference>
<dbReference type="Pfam" id="PF04294">
    <property type="entry name" value="VanW"/>
    <property type="match status" value="1"/>
</dbReference>
<dbReference type="RefSeq" id="WP_239169039.1">
    <property type="nucleotide sequence ID" value="NZ_BAAABO010000042.1"/>
</dbReference>
<evidence type="ECO:0000259" key="3">
    <source>
        <dbReference type="Pfam" id="PF12229"/>
    </source>
</evidence>
<dbReference type="Pfam" id="PF12229">
    <property type="entry name" value="PG_binding_4"/>
    <property type="match status" value="1"/>
</dbReference>
<feature type="domain" description="YoaR-like putative peptidoglycan binding" evidence="3">
    <location>
        <begin position="261"/>
        <end position="358"/>
    </location>
</feature>
<dbReference type="PANTHER" id="PTHR35788:SF1">
    <property type="entry name" value="EXPORTED PROTEIN"/>
    <property type="match status" value="1"/>
</dbReference>
<keyword evidence="5" id="KW-1185">Reference proteome</keyword>
<organism evidence="4 5">
    <name type="scientific">Paractinoplanes deccanensis</name>
    <dbReference type="NCBI Taxonomy" id="113561"/>
    <lineage>
        <taxon>Bacteria</taxon>
        <taxon>Bacillati</taxon>
        <taxon>Actinomycetota</taxon>
        <taxon>Actinomycetes</taxon>
        <taxon>Micromonosporales</taxon>
        <taxon>Micromonosporaceae</taxon>
        <taxon>Paractinoplanes</taxon>
    </lineage>
</organism>
<feature type="region of interest" description="Disordered" evidence="1">
    <location>
        <begin position="1"/>
        <end position="60"/>
    </location>
</feature>
<dbReference type="EMBL" id="BOMI01000099">
    <property type="protein sequence ID" value="GID76407.1"/>
    <property type="molecule type" value="Genomic_DNA"/>
</dbReference>
<keyword evidence="2" id="KW-0472">Membrane</keyword>
<evidence type="ECO:0000313" key="5">
    <source>
        <dbReference type="Proteomes" id="UP000609879"/>
    </source>
</evidence>
<dbReference type="Proteomes" id="UP000609879">
    <property type="component" value="Unassembled WGS sequence"/>
</dbReference>
<dbReference type="InterPro" id="IPR022029">
    <property type="entry name" value="YoaR-like_PG-bd"/>
</dbReference>
<sequence>MQSSPDTPSAIADSAAQKSAPTEQPAQESAPTGPAAPEGVAAHETVPSDRAPADTGAGRRSKRPWIVAAGVVVALVGAAAGAGAYATAGDIPRGTEVLGVPLGAKTRAEATKLLAAEAAAWDERPLRVRVDGKDVALPAASVGLAVDVPATVDAAARSGVRLVGAEEVAPVVRLDEKKLEAALRAQLRSGRVTVKRPAIGFAGVAPVVSYPSPGLDLDRGSAAAGVRAAWPRGEVAVVSLVERAPAMTKAEVDRLVAEVAKPAVAAPVTVRVGAGTFQLTPAAIAKGLVFRSDSDGRLSPAIDGVRLRAAAAKELAKVETPAQQAKVTLANGAPKIVASVPGKVVDLGKLGADLLGVLPLAAPRAITGTLRATPAGTTDAQAAALGIKERVSTFTTYFTGGARSPRSQNIITIAKAVDGAIVKPGETFSLNGHTGERNYANGYKDAPVIVNGVLEPGVGGGASQFTTTLFNAAYYAGLKDVEHKPHSFYFSRYPAVIESTIFYPTLDLKFQNTTPYGILIDTATTGRSVTVSMWSTKVYDSVKTVYGPRRNITSPPTVHREDGPKCLTSSGLPGFTQDAWRVIRKDGREIAREKFTWRYDPEPRFVCGRQEE</sequence>
<keyword evidence="2" id="KW-0812">Transmembrane</keyword>
<name>A0ABQ3Y8U7_9ACTN</name>
<feature type="compositionally biased region" description="Polar residues" evidence="1">
    <location>
        <begin position="16"/>
        <end position="30"/>
    </location>
</feature>
<protein>
    <submittedName>
        <fullName evidence="4">Vanomycin resistance protein VanB</fullName>
    </submittedName>
</protein>
<comment type="caution">
    <text evidence="4">The sequence shown here is derived from an EMBL/GenBank/DDBJ whole genome shotgun (WGS) entry which is preliminary data.</text>
</comment>
<feature type="transmembrane region" description="Helical" evidence="2">
    <location>
        <begin position="65"/>
        <end position="86"/>
    </location>
</feature>
<dbReference type="InterPro" id="IPR007391">
    <property type="entry name" value="Vancomycin_resist_VanW"/>
</dbReference>
<evidence type="ECO:0000256" key="2">
    <source>
        <dbReference type="SAM" id="Phobius"/>
    </source>
</evidence>
<keyword evidence="2" id="KW-1133">Transmembrane helix</keyword>
<reference evidence="4 5" key="1">
    <citation type="submission" date="2021-01" db="EMBL/GenBank/DDBJ databases">
        <title>Whole genome shotgun sequence of Actinoplanes deccanensis NBRC 13994.</title>
        <authorList>
            <person name="Komaki H."/>
            <person name="Tamura T."/>
        </authorList>
    </citation>
    <scope>NUCLEOTIDE SEQUENCE [LARGE SCALE GENOMIC DNA]</scope>
    <source>
        <strain evidence="4 5">NBRC 13994</strain>
    </source>
</reference>
<accession>A0ABQ3Y8U7</accession>
<gene>
    <name evidence="4" type="ORF">Ade02nite_50480</name>
</gene>
<proteinExistence type="predicted"/>
<dbReference type="PANTHER" id="PTHR35788">
    <property type="entry name" value="EXPORTED PROTEIN-RELATED"/>
    <property type="match status" value="1"/>
</dbReference>